<organism evidence="1 2">
    <name type="scientific">Daedalea quercina L-15889</name>
    <dbReference type="NCBI Taxonomy" id="1314783"/>
    <lineage>
        <taxon>Eukaryota</taxon>
        <taxon>Fungi</taxon>
        <taxon>Dikarya</taxon>
        <taxon>Basidiomycota</taxon>
        <taxon>Agaricomycotina</taxon>
        <taxon>Agaricomycetes</taxon>
        <taxon>Polyporales</taxon>
        <taxon>Fomitopsis</taxon>
    </lineage>
</organism>
<dbReference type="EMBL" id="KV429374">
    <property type="protein sequence ID" value="KZT63012.1"/>
    <property type="molecule type" value="Genomic_DNA"/>
</dbReference>
<dbReference type="Proteomes" id="UP000076727">
    <property type="component" value="Unassembled WGS sequence"/>
</dbReference>
<name>A0A165KE00_9APHY</name>
<dbReference type="AlphaFoldDB" id="A0A165KE00"/>
<evidence type="ECO:0000313" key="2">
    <source>
        <dbReference type="Proteomes" id="UP000076727"/>
    </source>
</evidence>
<reference evidence="1 2" key="1">
    <citation type="journal article" date="2016" name="Mol. Biol. Evol.">
        <title>Comparative Genomics of Early-Diverging Mushroom-Forming Fungi Provides Insights into the Origins of Lignocellulose Decay Capabilities.</title>
        <authorList>
            <person name="Nagy L.G."/>
            <person name="Riley R."/>
            <person name="Tritt A."/>
            <person name="Adam C."/>
            <person name="Daum C."/>
            <person name="Floudas D."/>
            <person name="Sun H."/>
            <person name="Yadav J.S."/>
            <person name="Pangilinan J."/>
            <person name="Larsson K.H."/>
            <person name="Matsuura K."/>
            <person name="Barry K."/>
            <person name="Labutti K."/>
            <person name="Kuo R."/>
            <person name="Ohm R.A."/>
            <person name="Bhattacharya S.S."/>
            <person name="Shirouzu T."/>
            <person name="Yoshinaga Y."/>
            <person name="Martin F.M."/>
            <person name="Grigoriev I.V."/>
            <person name="Hibbett D.S."/>
        </authorList>
    </citation>
    <scope>NUCLEOTIDE SEQUENCE [LARGE SCALE GENOMIC DNA]</scope>
    <source>
        <strain evidence="1 2">L-15889</strain>
    </source>
</reference>
<keyword evidence="2" id="KW-1185">Reference proteome</keyword>
<sequence>MAHFATTATRKVADVGSIKPLEQSDLPRASLKSQIAWKSEIAGRIIPIPNDVEEFLEHFVPGRKPGRPQSSTCLTTLNSSVSCTTLSGLTALVDGFASKAKLTLHDHEHARIKLPYALCESENHITQPDVVALPPGETLLGSSEDRWRNICFVIEAKLKESEDPMRSYSKAHENTLIQRLRVRATSSFRRAGCSSRR</sequence>
<dbReference type="OrthoDB" id="10602565at2759"/>
<protein>
    <recommendedName>
        <fullName evidence="3">Fungal-type protein kinase domain-containing protein</fullName>
    </recommendedName>
</protein>
<evidence type="ECO:0000313" key="1">
    <source>
        <dbReference type="EMBL" id="KZT63012.1"/>
    </source>
</evidence>
<evidence type="ECO:0008006" key="3">
    <source>
        <dbReference type="Google" id="ProtNLM"/>
    </source>
</evidence>
<accession>A0A165KE00</accession>
<proteinExistence type="predicted"/>
<gene>
    <name evidence="1" type="ORF">DAEQUDRAFT_789378</name>
</gene>